<keyword evidence="3" id="KW-1185">Reference proteome</keyword>
<feature type="region of interest" description="Disordered" evidence="1">
    <location>
        <begin position="323"/>
        <end position="369"/>
    </location>
</feature>
<feature type="region of interest" description="Disordered" evidence="1">
    <location>
        <begin position="439"/>
        <end position="464"/>
    </location>
</feature>
<gene>
    <name evidence="2" type="ORF">MEDL_64489</name>
</gene>
<feature type="compositionally biased region" description="Basic and acidic residues" evidence="1">
    <location>
        <begin position="829"/>
        <end position="838"/>
    </location>
</feature>
<feature type="compositionally biased region" description="Basic and acidic residues" evidence="1">
    <location>
        <begin position="888"/>
        <end position="904"/>
    </location>
</feature>
<feature type="compositionally biased region" description="Basic and acidic residues" evidence="1">
    <location>
        <begin position="344"/>
        <end position="368"/>
    </location>
</feature>
<feature type="compositionally biased region" description="Polar residues" evidence="1">
    <location>
        <begin position="774"/>
        <end position="794"/>
    </location>
</feature>
<feature type="compositionally biased region" description="Low complexity" evidence="1">
    <location>
        <begin position="631"/>
        <end position="643"/>
    </location>
</feature>
<dbReference type="AlphaFoldDB" id="A0A8S3VCY3"/>
<feature type="compositionally biased region" description="Low complexity" evidence="1">
    <location>
        <begin position="916"/>
        <end position="930"/>
    </location>
</feature>
<reference evidence="2" key="1">
    <citation type="submission" date="2021-03" db="EMBL/GenBank/DDBJ databases">
        <authorList>
            <person name="Bekaert M."/>
        </authorList>
    </citation>
    <scope>NUCLEOTIDE SEQUENCE</scope>
</reference>
<dbReference type="OrthoDB" id="6122865at2759"/>
<proteinExistence type="predicted"/>
<dbReference type="Gene3D" id="2.40.50.960">
    <property type="match status" value="1"/>
</dbReference>
<evidence type="ECO:0000256" key="1">
    <source>
        <dbReference type="SAM" id="MobiDB-lite"/>
    </source>
</evidence>
<name>A0A8S3VCY3_MYTED</name>
<feature type="region of interest" description="Disordered" evidence="1">
    <location>
        <begin position="887"/>
        <end position="942"/>
    </location>
</feature>
<protein>
    <submittedName>
        <fullName evidence="2">Uncharacterized protein</fullName>
    </submittedName>
</protein>
<feature type="compositionally biased region" description="Basic and acidic residues" evidence="1">
    <location>
        <begin position="323"/>
        <end position="334"/>
    </location>
</feature>
<feature type="compositionally biased region" description="Low complexity" evidence="1">
    <location>
        <begin position="685"/>
        <end position="697"/>
    </location>
</feature>
<accession>A0A8S3VCY3</accession>
<feature type="region of interest" description="Disordered" evidence="1">
    <location>
        <begin position="594"/>
        <end position="613"/>
    </location>
</feature>
<sequence length="1037" mass="116473">MLFPTLSESYNLLSPKHSTKSKMPRKKPAHLKPWLIDAILMNTEPTKANSVKVLKHLITREDGSVIREVTDGSVFIKADFSQEAIEEMFSEEGSTQPEWYSALLILRKYSIHFEVTNCLERSEFVLKISSASIWDLQQGFYLKYRVLDCMDNNSVRELAKEAYENYRPQQRDDSMDCSIPLTQLLDNMTNVDSQEEEKGSNTAEELTYDMICEEIFISKEQQALLDNIEEWKADYIPSFEDNSQIYPQKTQENSSKDKEVLQRDVHMKDSITEKTCKNKNSTEVKAIHEQEISNSGDVVSSGESIRLSCSDHSSEEIIVHNHGDELSTEHHDNNSKVSSSSGSTEHENIKAKYSDNVSSKKEKKKEDCSSTNYQKHFENFILSDHDHAVTSTVLIAETQPFTPTVSPPGTQPFSPKEYDPLISISPILNKSDPLFSMSPETNKSCDQISHDRVETPPSTSVNEVIHGTPKKCQKKPAILHASEYTGYRLEEERIRSSKGIKSKDKPIKIVVNVQVKNKGNDSFEKERLQSICKKTHIGQCENDEEIRLNKLSSPSDIESAEHLIQEMSKQSNSEEDSCLIELSKSKDSNQVVSLSQKSDDSQGLKQSQNSISDKTLMEISSGQMKTVVAISNSGNSNDNLDGLRTSMEQSGTDETGNKKSQKYVFKKVLPNSVTGKERGKQTPLSNQHRNNQSNENNESSDKHLCLRKKENIAASVKSFTGPCKLKDLTSSIKSSKRNRCEISADDVPSSKSRKVDSHAVEANGKQFKRKNENIEASNLTQESETSPRLLQSTRSTRKPPSEISFENIGGKKIRMKINQAGNSSSPKGNSDKGEKKEEEEQSQSILTRDILRLPLKLVQGETVHDVIVISSGESDKCLINKQNVVKQPVEEHSGSSKNTEDCQNRQRNPFTESDEISASKISKGSSSSQRSKGKQLKATNTRNLEKTEIKGISQTSVISSCPIDLVSCSPELVSTCSQIQNKRKEACDESQDLSEMDRFLSEIQPETDIGRKLLQMTVPRDLAVTAFNYYRNRDFVT</sequence>
<feature type="compositionally biased region" description="Polar residues" evidence="1">
    <location>
        <begin position="819"/>
        <end position="828"/>
    </location>
</feature>
<feature type="region of interest" description="Disordered" evidence="1">
    <location>
        <begin position="631"/>
        <end position="702"/>
    </location>
</feature>
<evidence type="ECO:0000313" key="2">
    <source>
        <dbReference type="EMBL" id="CAG2252879.1"/>
    </source>
</evidence>
<organism evidence="2 3">
    <name type="scientific">Mytilus edulis</name>
    <name type="common">Blue mussel</name>
    <dbReference type="NCBI Taxonomy" id="6550"/>
    <lineage>
        <taxon>Eukaryota</taxon>
        <taxon>Metazoa</taxon>
        <taxon>Spiralia</taxon>
        <taxon>Lophotrochozoa</taxon>
        <taxon>Mollusca</taxon>
        <taxon>Bivalvia</taxon>
        <taxon>Autobranchia</taxon>
        <taxon>Pteriomorphia</taxon>
        <taxon>Mytilida</taxon>
        <taxon>Mytiloidea</taxon>
        <taxon>Mytilidae</taxon>
        <taxon>Mytilinae</taxon>
        <taxon>Mytilus</taxon>
    </lineage>
</organism>
<dbReference type="EMBL" id="CAJPWZ010003134">
    <property type="protein sequence ID" value="CAG2252879.1"/>
    <property type="molecule type" value="Genomic_DNA"/>
</dbReference>
<feature type="compositionally biased region" description="Polar residues" evidence="1">
    <location>
        <begin position="603"/>
        <end position="613"/>
    </location>
</feature>
<feature type="region of interest" description="Disordered" evidence="1">
    <location>
        <begin position="734"/>
        <end position="844"/>
    </location>
</feature>
<evidence type="ECO:0000313" key="3">
    <source>
        <dbReference type="Proteomes" id="UP000683360"/>
    </source>
</evidence>
<dbReference type="Proteomes" id="UP000683360">
    <property type="component" value="Unassembled WGS sequence"/>
</dbReference>
<comment type="caution">
    <text evidence="2">The sequence shown here is derived from an EMBL/GenBank/DDBJ whole genome shotgun (WGS) entry which is preliminary data.</text>
</comment>